<keyword evidence="3 6" id="KW-0812">Transmembrane</keyword>
<feature type="transmembrane region" description="Helical" evidence="6">
    <location>
        <begin position="277"/>
        <end position="305"/>
    </location>
</feature>
<comment type="similarity">
    <text evidence="2">Belongs to the autoinducer-2 exporter (AI-2E) (TC 2.A.86) family.</text>
</comment>
<evidence type="ECO:0000256" key="5">
    <source>
        <dbReference type="ARBA" id="ARBA00023136"/>
    </source>
</evidence>
<evidence type="ECO:0000256" key="4">
    <source>
        <dbReference type="ARBA" id="ARBA00022989"/>
    </source>
</evidence>
<keyword evidence="4 6" id="KW-1133">Transmembrane helix</keyword>
<accession>A0A1I2PSP1</accession>
<evidence type="ECO:0000313" key="7">
    <source>
        <dbReference type="EMBL" id="SFG19285.1"/>
    </source>
</evidence>
<dbReference type="PANTHER" id="PTHR21716">
    <property type="entry name" value="TRANSMEMBRANE PROTEIN"/>
    <property type="match status" value="1"/>
</dbReference>
<dbReference type="AlphaFoldDB" id="A0A1I2PSP1"/>
<dbReference type="GO" id="GO:0055085">
    <property type="term" value="P:transmembrane transport"/>
    <property type="evidence" value="ECO:0007669"/>
    <property type="project" value="TreeGrafter"/>
</dbReference>
<feature type="transmembrane region" description="Helical" evidence="6">
    <location>
        <begin position="81"/>
        <end position="106"/>
    </location>
</feature>
<organism evidence="7 8">
    <name type="scientific">Halobacillus alkaliphilus</name>
    <dbReference type="NCBI Taxonomy" id="396056"/>
    <lineage>
        <taxon>Bacteria</taxon>
        <taxon>Bacillati</taxon>
        <taxon>Bacillota</taxon>
        <taxon>Bacilli</taxon>
        <taxon>Bacillales</taxon>
        <taxon>Bacillaceae</taxon>
        <taxon>Halobacillus</taxon>
    </lineage>
</organism>
<keyword evidence="5 6" id="KW-0472">Membrane</keyword>
<feature type="transmembrane region" description="Helical" evidence="6">
    <location>
        <begin position="173"/>
        <end position="195"/>
    </location>
</feature>
<proteinExistence type="inferred from homology"/>
<gene>
    <name evidence="7" type="ORF">SAMN05216353_12748</name>
</gene>
<keyword evidence="8" id="KW-1185">Reference proteome</keyword>
<protein>
    <submittedName>
        <fullName evidence="7">Predicted PurR-regulated permease PerM</fullName>
    </submittedName>
</protein>
<reference evidence="8" key="1">
    <citation type="submission" date="2016-10" db="EMBL/GenBank/DDBJ databases">
        <authorList>
            <person name="Varghese N."/>
            <person name="Submissions S."/>
        </authorList>
    </citation>
    <scope>NUCLEOTIDE SEQUENCE [LARGE SCALE GENOMIC DNA]</scope>
    <source>
        <strain evidence="8">FP5</strain>
    </source>
</reference>
<dbReference type="Pfam" id="PF01594">
    <property type="entry name" value="AI-2E_transport"/>
    <property type="match status" value="1"/>
</dbReference>
<evidence type="ECO:0000313" key="8">
    <source>
        <dbReference type="Proteomes" id="UP000198897"/>
    </source>
</evidence>
<evidence type="ECO:0000256" key="6">
    <source>
        <dbReference type="SAM" id="Phobius"/>
    </source>
</evidence>
<dbReference type="EMBL" id="FOOG01000027">
    <property type="protein sequence ID" value="SFG19285.1"/>
    <property type="molecule type" value="Genomic_DNA"/>
</dbReference>
<sequence length="387" mass="43625">MTRWDSTPVIRFFGGRNLLYILGVILIIGLNILVYSSVDFIFEPILVFIKTVALPLILSIVVYYLLRPIINLMESLRIKRIWAILITLLLVIGLITLLVVLIIPFLEKQFLSLAEELPEYLNALVISLDQWLRDSFLGSYYSNLFQDIDGLLNQLPENMSSYAVQTVEGITNFITTLTTVLVALVTLPFILFYLLKDGHKLPAKMLSFFPPKVRPEVNSVFKGIDHQLSAYIQGQIIVSFCIGIMMYIGFVIIGLDYALLLAAIASVTSVVPYLGPVIAITPALIIAIVTSPFMVLKLAFVWTVVQLLEGKFISPQIMGKSLHIHPVTIIFVLLTAGHLFGVVGILVAIPGYAILKVFVSHIFYWLQLRYNRFVEDGNKYKLPERRY</sequence>
<comment type="subcellular location">
    <subcellularLocation>
        <location evidence="1">Membrane</location>
        <topology evidence="1">Multi-pass membrane protein</topology>
    </subcellularLocation>
</comment>
<feature type="transmembrane region" description="Helical" evidence="6">
    <location>
        <begin position="18"/>
        <end position="38"/>
    </location>
</feature>
<feature type="transmembrane region" description="Helical" evidence="6">
    <location>
        <begin position="236"/>
        <end position="265"/>
    </location>
</feature>
<dbReference type="GO" id="GO:0016020">
    <property type="term" value="C:membrane"/>
    <property type="evidence" value="ECO:0007669"/>
    <property type="project" value="UniProtKB-SubCell"/>
</dbReference>
<evidence type="ECO:0000256" key="1">
    <source>
        <dbReference type="ARBA" id="ARBA00004141"/>
    </source>
</evidence>
<feature type="transmembrane region" description="Helical" evidence="6">
    <location>
        <begin position="44"/>
        <end position="66"/>
    </location>
</feature>
<evidence type="ECO:0000256" key="3">
    <source>
        <dbReference type="ARBA" id="ARBA00022692"/>
    </source>
</evidence>
<dbReference type="OrthoDB" id="9793390at2"/>
<dbReference type="PANTHER" id="PTHR21716:SF69">
    <property type="entry name" value="TRANSPORT PROTEIN YUBA-RELATED"/>
    <property type="match status" value="1"/>
</dbReference>
<dbReference type="RefSeq" id="WP_089752747.1">
    <property type="nucleotide sequence ID" value="NZ_FOOG01000027.1"/>
</dbReference>
<name>A0A1I2PSP1_9BACI</name>
<dbReference type="InterPro" id="IPR002549">
    <property type="entry name" value="AI-2E-like"/>
</dbReference>
<evidence type="ECO:0000256" key="2">
    <source>
        <dbReference type="ARBA" id="ARBA00009773"/>
    </source>
</evidence>
<dbReference type="Proteomes" id="UP000198897">
    <property type="component" value="Unassembled WGS sequence"/>
</dbReference>